<dbReference type="AlphaFoldDB" id="A0A0K2UXW7"/>
<accession>A0A0K2UXW7</accession>
<sequence>LDLQTSPKLTTQSFCLLKTGSTVKVFSSEKMMMRPVELLISSKIFLARSSLTSR</sequence>
<name>A0A0K2UXW7_LEPSM</name>
<reference evidence="1" key="1">
    <citation type="submission" date="2014-05" db="EMBL/GenBank/DDBJ databases">
        <authorList>
            <person name="Chronopoulou M."/>
        </authorList>
    </citation>
    <scope>NUCLEOTIDE SEQUENCE</scope>
    <source>
        <tissue evidence="1">Whole organism</tissue>
    </source>
</reference>
<protein>
    <submittedName>
        <fullName evidence="1">Uncharacterized protein</fullName>
    </submittedName>
</protein>
<evidence type="ECO:0000313" key="1">
    <source>
        <dbReference type="EMBL" id="CDW43113.1"/>
    </source>
</evidence>
<proteinExistence type="predicted"/>
<dbReference type="EMBL" id="HACA01025752">
    <property type="protein sequence ID" value="CDW43113.1"/>
    <property type="molecule type" value="Transcribed_RNA"/>
</dbReference>
<feature type="non-terminal residue" evidence="1">
    <location>
        <position position="1"/>
    </location>
</feature>
<organism evidence="1">
    <name type="scientific">Lepeophtheirus salmonis</name>
    <name type="common">Salmon louse</name>
    <name type="synonym">Caligus salmonis</name>
    <dbReference type="NCBI Taxonomy" id="72036"/>
    <lineage>
        <taxon>Eukaryota</taxon>
        <taxon>Metazoa</taxon>
        <taxon>Ecdysozoa</taxon>
        <taxon>Arthropoda</taxon>
        <taxon>Crustacea</taxon>
        <taxon>Multicrustacea</taxon>
        <taxon>Hexanauplia</taxon>
        <taxon>Copepoda</taxon>
        <taxon>Siphonostomatoida</taxon>
        <taxon>Caligidae</taxon>
        <taxon>Lepeophtheirus</taxon>
    </lineage>
</organism>